<dbReference type="OrthoDB" id="408631at2759"/>
<name>A0A6J3LXF3_9PEZI</name>
<reference evidence="4" key="1">
    <citation type="submission" date="2020-01" db="EMBL/GenBank/DDBJ databases">
        <authorList>
            <consortium name="DOE Joint Genome Institute"/>
            <person name="Haridas S."/>
            <person name="Albert R."/>
            <person name="Binder M."/>
            <person name="Bloem J."/>
            <person name="Labutti K."/>
            <person name="Salamov A."/>
            <person name="Andreopoulos B."/>
            <person name="Baker S.E."/>
            <person name="Barry K."/>
            <person name="Bills G."/>
            <person name="Bluhm B.H."/>
            <person name="Cannon C."/>
            <person name="Castanera R."/>
            <person name="Culley D.E."/>
            <person name="Daum C."/>
            <person name="Ezra D."/>
            <person name="Gonzalez J.B."/>
            <person name="Henrissat B."/>
            <person name="Kuo A."/>
            <person name="Liang C."/>
            <person name="Lipzen A."/>
            <person name="Lutzoni F."/>
            <person name="Magnuson J."/>
            <person name="Mondo S."/>
            <person name="Nolan M."/>
            <person name="Ohm R."/>
            <person name="Pangilinan J."/>
            <person name="Park H.-J."/>
            <person name="Ramirez L."/>
            <person name="Alfaro M."/>
            <person name="Sun H."/>
            <person name="Tritt A."/>
            <person name="Yoshinaga Y."/>
            <person name="Zwiers L.-H."/>
            <person name="Turgeon B.G."/>
            <person name="Goodwin S.B."/>
            <person name="Spatafora J.W."/>
            <person name="Crous P.W."/>
            <person name="Grigoriev I.V."/>
        </authorList>
    </citation>
    <scope>NUCLEOTIDE SEQUENCE</scope>
    <source>
        <strain evidence="4">CBS 342.82</strain>
    </source>
</reference>
<dbReference type="Pfam" id="PF07859">
    <property type="entry name" value="Abhydrolase_3"/>
    <property type="match status" value="1"/>
</dbReference>
<feature type="domain" description="Alpha/beta hydrolase fold-3" evidence="2">
    <location>
        <begin position="92"/>
        <end position="316"/>
    </location>
</feature>
<dbReference type="InterPro" id="IPR029058">
    <property type="entry name" value="AB_hydrolase_fold"/>
</dbReference>
<dbReference type="GeneID" id="54365722"/>
<gene>
    <name evidence="4" type="ORF">K489DRAFT_412386</name>
</gene>
<dbReference type="InterPro" id="IPR019826">
    <property type="entry name" value="Carboxylesterase_B_AS"/>
</dbReference>
<dbReference type="Gene3D" id="3.40.50.1820">
    <property type="entry name" value="alpha/beta hydrolase"/>
    <property type="match status" value="1"/>
</dbReference>
<dbReference type="InterPro" id="IPR050300">
    <property type="entry name" value="GDXG_lipolytic_enzyme"/>
</dbReference>
<sequence length="358" mass="38843">MADYSQYNGISPAMEKLLPHIPEPPPGMTIQTLKQYQNSSREEAVREDMKSLADKVVIKDHSIPSRDGTTQIEARSYRPADKPADAKLPIFLFFHGGGFLLGTLGTEDSTCSRVVIALGDVVVLHVNYRHTPEFVWPTQWDDSEDGLEWAYANAEAFGGDASRIVVGGISAGAQLTAALVQTKKREGAASFGSLLGQVLMIPCLTDEPAREALFAAKLKDPKVSSWVDNADAPILPVSRVRLFSQLLLPQDKVVDTVDPRVSPGIATDEEVKGLPPAVFGIAGLDPLRDEGLLYAEQLAANGVPTKTHLFKGVPHGHRRFGDLLASASKAWDEVLEDGVRWALSRPKLEANSPVIVHE</sequence>
<dbReference type="PANTHER" id="PTHR48081">
    <property type="entry name" value="AB HYDROLASE SUPERFAMILY PROTEIN C4A8.06C"/>
    <property type="match status" value="1"/>
</dbReference>
<evidence type="ECO:0000313" key="3">
    <source>
        <dbReference type="Proteomes" id="UP000504637"/>
    </source>
</evidence>
<dbReference type="PANTHER" id="PTHR48081:SF8">
    <property type="entry name" value="ALPHA_BETA HYDROLASE FOLD-3 DOMAIN-CONTAINING PROTEIN-RELATED"/>
    <property type="match status" value="1"/>
</dbReference>
<organism evidence="4">
    <name type="scientific">Dissoconium aciculare CBS 342.82</name>
    <dbReference type="NCBI Taxonomy" id="1314786"/>
    <lineage>
        <taxon>Eukaryota</taxon>
        <taxon>Fungi</taxon>
        <taxon>Dikarya</taxon>
        <taxon>Ascomycota</taxon>
        <taxon>Pezizomycotina</taxon>
        <taxon>Dothideomycetes</taxon>
        <taxon>Dothideomycetidae</taxon>
        <taxon>Mycosphaerellales</taxon>
        <taxon>Dissoconiaceae</taxon>
        <taxon>Dissoconium</taxon>
    </lineage>
</organism>
<reference evidence="4" key="3">
    <citation type="submission" date="2025-08" db="UniProtKB">
        <authorList>
            <consortium name="RefSeq"/>
        </authorList>
    </citation>
    <scope>IDENTIFICATION</scope>
    <source>
        <strain evidence="4">CBS 342.82</strain>
    </source>
</reference>
<accession>A0A6J3LXF3</accession>
<evidence type="ECO:0000259" key="2">
    <source>
        <dbReference type="Pfam" id="PF07859"/>
    </source>
</evidence>
<dbReference type="InterPro" id="IPR013094">
    <property type="entry name" value="AB_hydrolase_3"/>
</dbReference>
<evidence type="ECO:0000313" key="4">
    <source>
        <dbReference type="RefSeq" id="XP_033457467.1"/>
    </source>
</evidence>
<protein>
    <submittedName>
        <fullName evidence="4">Alpha/beta hydrolase fold-3</fullName>
    </submittedName>
</protein>
<dbReference type="Proteomes" id="UP000504637">
    <property type="component" value="Unplaced"/>
</dbReference>
<evidence type="ECO:0000256" key="1">
    <source>
        <dbReference type="ARBA" id="ARBA00022801"/>
    </source>
</evidence>
<keyword evidence="1 4" id="KW-0378">Hydrolase</keyword>
<proteinExistence type="predicted"/>
<dbReference type="RefSeq" id="XP_033457467.1">
    <property type="nucleotide sequence ID" value="XM_033607923.1"/>
</dbReference>
<dbReference type="PROSITE" id="PS00122">
    <property type="entry name" value="CARBOXYLESTERASE_B_1"/>
    <property type="match status" value="1"/>
</dbReference>
<reference evidence="4" key="2">
    <citation type="submission" date="2020-04" db="EMBL/GenBank/DDBJ databases">
        <authorList>
            <consortium name="NCBI Genome Project"/>
        </authorList>
    </citation>
    <scope>NUCLEOTIDE SEQUENCE</scope>
    <source>
        <strain evidence="4">CBS 342.82</strain>
    </source>
</reference>
<dbReference type="AlphaFoldDB" id="A0A6J3LXF3"/>
<keyword evidence="3" id="KW-1185">Reference proteome</keyword>
<dbReference type="GO" id="GO:0016787">
    <property type="term" value="F:hydrolase activity"/>
    <property type="evidence" value="ECO:0007669"/>
    <property type="project" value="UniProtKB-KW"/>
</dbReference>
<dbReference type="SUPFAM" id="SSF53474">
    <property type="entry name" value="alpha/beta-Hydrolases"/>
    <property type="match status" value="1"/>
</dbReference>